<dbReference type="EMBL" id="JACHXJ010000003">
    <property type="protein sequence ID" value="MBB3128835.1"/>
    <property type="molecule type" value="Genomic_DNA"/>
</dbReference>
<keyword evidence="5" id="KW-0119">Carbohydrate metabolism</keyword>
<dbReference type="GO" id="GO:0005975">
    <property type="term" value="P:carbohydrate metabolic process"/>
    <property type="evidence" value="ECO:0007669"/>
    <property type="project" value="InterPro"/>
</dbReference>
<keyword evidence="4" id="KW-0460">Magnesium</keyword>
<sequence length="249" mass="27878">MLSRQPVLTVKRIDLPHVRYMPGTALLKQPDLLPRISSILPKKGIFKLRMVWRHGSGDACLREKGNLRIGDFVPGLFENVGDFNRVGGLGLKKSKEAIRLIIRGDDCGGSRSANLAIWEACEAGVIKNISLMAVGPSIEESRKVFCAQDRCRFGMHITMNAEWVQVQWKPLLPPDKVSQLIDSQGYFLSSPSEFGNQDSLLRQAIDETMEQFRILKQLGFRISYVDEHFSVISFPVTMSGWICGAGNKD</sequence>
<keyword evidence="2" id="KW-0479">Metal-binding</keyword>
<dbReference type="PANTHER" id="PTHR31609">
    <property type="entry name" value="YDJC DEACETYLASE FAMILY MEMBER"/>
    <property type="match status" value="1"/>
</dbReference>
<dbReference type="GO" id="GO:0019213">
    <property type="term" value="F:deacetylase activity"/>
    <property type="evidence" value="ECO:0007669"/>
    <property type="project" value="TreeGrafter"/>
</dbReference>
<keyword evidence="3" id="KW-0378">Hydrolase</keyword>
<dbReference type="Gene3D" id="3.20.20.370">
    <property type="entry name" value="Glycoside hydrolase/deacetylase"/>
    <property type="match status" value="1"/>
</dbReference>
<protein>
    <submittedName>
        <fullName evidence="6">Uncharacterized protein</fullName>
    </submittedName>
</protein>
<comment type="cofactor">
    <cofactor evidence="1">
        <name>Mg(2+)</name>
        <dbReference type="ChEBI" id="CHEBI:18420"/>
    </cofactor>
</comment>
<gene>
    <name evidence="6" type="ORF">FHS19_003510</name>
</gene>
<reference evidence="6 7" key="1">
    <citation type="submission" date="2020-08" db="EMBL/GenBank/DDBJ databases">
        <title>Genomic Encyclopedia of Type Strains, Phase III (KMG-III): the genomes of soil and plant-associated and newly described type strains.</title>
        <authorList>
            <person name="Whitman W."/>
        </authorList>
    </citation>
    <scope>NUCLEOTIDE SEQUENCE [LARGE SCALE GENOMIC DNA]</scope>
    <source>
        <strain evidence="6 7">CECT 5831</strain>
    </source>
</reference>
<dbReference type="GO" id="GO:0046872">
    <property type="term" value="F:metal ion binding"/>
    <property type="evidence" value="ECO:0007669"/>
    <property type="project" value="UniProtKB-KW"/>
</dbReference>
<evidence type="ECO:0000256" key="2">
    <source>
        <dbReference type="ARBA" id="ARBA00022723"/>
    </source>
</evidence>
<evidence type="ECO:0000256" key="1">
    <source>
        <dbReference type="ARBA" id="ARBA00001946"/>
    </source>
</evidence>
<dbReference type="RefSeq" id="WP_183583111.1">
    <property type="nucleotide sequence ID" value="NZ_JACHXJ010000003.1"/>
</dbReference>
<organism evidence="6 7">
    <name type="scientific">Paenibacillus rhizosphaerae</name>
    <dbReference type="NCBI Taxonomy" id="297318"/>
    <lineage>
        <taxon>Bacteria</taxon>
        <taxon>Bacillati</taxon>
        <taxon>Bacillota</taxon>
        <taxon>Bacilli</taxon>
        <taxon>Bacillales</taxon>
        <taxon>Paenibacillaceae</taxon>
        <taxon>Paenibacillus</taxon>
    </lineage>
</organism>
<proteinExistence type="predicted"/>
<evidence type="ECO:0000256" key="3">
    <source>
        <dbReference type="ARBA" id="ARBA00022801"/>
    </source>
</evidence>
<dbReference type="Pfam" id="PF04794">
    <property type="entry name" value="YdjC"/>
    <property type="match status" value="1"/>
</dbReference>
<evidence type="ECO:0000313" key="6">
    <source>
        <dbReference type="EMBL" id="MBB3128835.1"/>
    </source>
</evidence>
<dbReference type="AlphaFoldDB" id="A0A839TPZ1"/>
<accession>A0A839TPZ1</accession>
<comment type="caution">
    <text evidence="6">The sequence shown here is derived from an EMBL/GenBank/DDBJ whole genome shotgun (WGS) entry which is preliminary data.</text>
</comment>
<dbReference type="InterPro" id="IPR006879">
    <property type="entry name" value="YdjC-like"/>
</dbReference>
<dbReference type="GO" id="GO:0016787">
    <property type="term" value="F:hydrolase activity"/>
    <property type="evidence" value="ECO:0007669"/>
    <property type="project" value="UniProtKB-KW"/>
</dbReference>
<dbReference type="SUPFAM" id="SSF88713">
    <property type="entry name" value="Glycoside hydrolase/deacetylase"/>
    <property type="match status" value="1"/>
</dbReference>
<dbReference type="PANTHER" id="PTHR31609:SF1">
    <property type="entry name" value="CARBOHYDRATE DEACETYLASE"/>
    <property type="match status" value="1"/>
</dbReference>
<dbReference type="Proteomes" id="UP000517523">
    <property type="component" value="Unassembled WGS sequence"/>
</dbReference>
<evidence type="ECO:0000313" key="7">
    <source>
        <dbReference type="Proteomes" id="UP000517523"/>
    </source>
</evidence>
<evidence type="ECO:0000256" key="4">
    <source>
        <dbReference type="ARBA" id="ARBA00022842"/>
    </source>
</evidence>
<evidence type="ECO:0000256" key="5">
    <source>
        <dbReference type="ARBA" id="ARBA00023277"/>
    </source>
</evidence>
<name>A0A839TPZ1_9BACL</name>
<dbReference type="InterPro" id="IPR011330">
    <property type="entry name" value="Glyco_hydro/deAcase_b/a-brl"/>
</dbReference>